<feature type="disulfide bond" evidence="3">
    <location>
        <begin position="204"/>
        <end position="281"/>
    </location>
</feature>
<keyword evidence="2 3" id="KW-1015">Disulfide bond</keyword>
<dbReference type="CDD" id="cd00108">
    <property type="entry name" value="KR"/>
    <property type="match status" value="4"/>
</dbReference>
<dbReference type="Proteomes" id="UP000515150">
    <property type="component" value="Chromosome 24"/>
</dbReference>
<dbReference type="KEGG" id="bspl:114849364"/>
<feature type="disulfide bond" evidence="3">
    <location>
        <begin position="27"/>
        <end position="104"/>
    </location>
</feature>
<dbReference type="RefSeq" id="XP_028996570.1">
    <property type="nucleotide sequence ID" value="XM_029140737.3"/>
</dbReference>
<evidence type="ECO:0000313" key="6">
    <source>
        <dbReference type="Proteomes" id="UP000515150"/>
    </source>
</evidence>
<feature type="disulfide bond" evidence="3">
    <location>
        <begin position="163"/>
        <end position="186"/>
    </location>
</feature>
<protein>
    <submittedName>
        <fullName evidence="7">Plasminogen-like</fullName>
    </submittedName>
</protein>
<dbReference type="GO" id="GO:0005102">
    <property type="term" value="F:signaling receptor binding"/>
    <property type="evidence" value="ECO:0007669"/>
    <property type="project" value="TreeGrafter"/>
</dbReference>
<evidence type="ECO:0000256" key="2">
    <source>
        <dbReference type="ARBA" id="ARBA00023157"/>
    </source>
</evidence>
<feature type="domain" description="Kringle" evidence="5">
    <location>
        <begin position="26"/>
        <end position="104"/>
    </location>
</feature>
<feature type="signal peptide" evidence="4">
    <location>
        <begin position="1"/>
        <end position="23"/>
    </location>
</feature>
<dbReference type="GeneID" id="114849364"/>
<feature type="disulfide bond" evidence="3">
    <location>
        <begin position="253"/>
        <end position="276"/>
    </location>
</feature>
<organism evidence="6 7">
    <name type="scientific">Betta splendens</name>
    <name type="common">Siamese fighting fish</name>
    <dbReference type="NCBI Taxonomy" id="158456"/>
    <lineage>
        <taxon>Eukaryota</taxon>
        <taxon>Metazoa</taxon>
        <taxon>Chordata</taxon>
        <taxon>Craniata</taxon>
        <taxon>Vertebrata</taxon>
        <taxon>Euteleostomi</taxon>
        <taxon>Actinopterygii</taxon>
        <taxon>Neopterygii</taxon>
        <taxon>Teleostei</taxon>
        <taxon>Neoteleostei</taxon>
        <taxon>Acanthomorphata</taxon>
        <taxon>Anabantaria</taxon>
        <taxon>Anabantiformes</taxon>
        <taxon>Anabantoidei</taxon>
        <taxon>Osphronemidae</taxon>
        <taxon>Betta</taxon>
    </lineage>
</organism>
<evidence type="ECO:0000256" key="4">
    <source>
        <dbReference type="SAM" id="SignalP"/>
    </source>
</evidence>
<dbReference type="GO" id="GO:0004175">
    <property type="term" value="F:endopeptidase activity"/>
    <property type="evidence" value="ECO:0007669"/>
    <property type="project" value="TreeGrafter"/>
</dbReference>
<keyword evidence="6" id="KW-1185">Reference proteome</keyword>
<evidence type="ECO:0000313" key="7">
    <source>
        <dbReference type="RefSeq" id="XP_028996570.1"/>
    </source>
</evidence>
<dbReference type="InParanoid" id="A0A6P7LQQ8"/>
<feature type="domain" description="Kringle" evidence="5">
    <location>
        <begin position="113"/>
        <end position="191"/>
    </location>
</feature>
<dbReference type="AlphaFoldDB" id="A0A6P7LQQ8"/>
<feature type="disulfide bond" evidence="3">
    <location>
        <begin position="312"/>
        <end position="351"/>
    </location>
</feature>
<feature type="disulfide bond" evidence="3">
    <location>
        <begin position="76"/>
        <end position="99"/>
    </location>
</feature>
<dbReference type="PRINTS" id="PR00018">
    <property type="entry name" value="KRINGLE"/>
</dbReference>
<feature type="disulfide bond" evidence="3">
    <location>
        <begin position="340"/>
        <end position="363"/>
    </location>
</feature>
<feature type="domain" description="Kringle" evidence="5">
    <location>
        <begin position="290"/>
        <end position="368"/>
    </location>
</feature>
<dbReference type="Pfam" id="PF00051">
    <property type="entry name" value="Kringle"/>
    <property type="match status" value="4"/>
</dbReference>
<dbReference type="InterPro" id="IPR000001">
    <property type="entry name" value="Kringle"/>
</dbReference>
<dbReference type="FunFam" id="2.40.20.10:FF:000025">
    <property type="entry name" value="Plasminogen"/>
    <property type="match status" value="2"/>
</dbReference>
<proteinExistence type="predicted"/>
<name>A0A6P7LQQ8_BETSP</name>
<dbReference type="PROSITE" id="PS50070">
    <property type="entry name" value="KRINGLE_2"/>
    <property type="match status" value="4"/>
</dbReference>
<gene>
    <name evidence="7" type="primary">LOC114849364</name>
</gene>
<feature type="disulfide bond" evidence="3">
    <location>
        <begin position="135"/>
        <end position="174"/>
    </location>
</feature>
<dbReference type="Gene3D" id="2.40.20.10">
    <property type="entry name" value="Plasminogen Kringle 4"/>
    <property type="match status" value="4"/>
</dbReference>
<dbReference type="PROSITE" id="PS00021">
    <property type="entry name" value="KRINGLE_1"/>
    <property type="match status" value="4"/>
</dbReference>
<feature type="disulfide bond" evidence="3">
    <location>
        <begin position="225"/>
        <end position="264"/>
    </location>
</feature>
<dbReference type="SMART" id="SM00130">
    <property type="entry name" value="KR"/>
    <property type="match status" value="4"/>
</dbReference>
<reference evidence="7" key="1">
    <citation type="submission" date="2025-08" db="UniProtKB">
        <authorList>
            <consortium name="RefSeq"/>
        </authorList>
    </citation>
    <scope>IDENTIFICATION</scope>
</reference>
<evidence type="ECO:0000256" key="1">
    <source>
        <dbReference type="ARBA" id="ARBA00022572"/>
    </source>
</evidence>
<dbReference type="InterPro" id="IPR018056">
    <property type="entry name" value="Kringle_CS"/>
</dbReference>
<dbReference type="OrthoDB" id="41905at2759"/>
<dbReference type="PANTHER" id="PTHR24261:SF7">
    <property type="entry name" value="KRINGLE DOMAIN-CONTAINING PROTEIN"/>
    <property type="match status" value="1"/>
</dbReference>
<dbReference type="FunFam" id="2.40.20.10:FF:000011">
    <property type="entry name" value="Plasminogen"/>
    <property type="match status" value="2"/>
</dbReference>
<feature type="domain" description="Kringle" evidence="5">
    <location>
        <begin position="203"/>
        <end position="281"/>
    </location>
</feature>
<evidence type="ECO:0000256" key="3">
    <source>
        <dbReference type="PROSITE-ProRule" id="PRU00121"/>
    </source>
</evidence>
<feature type="chain" id="PRO_5028264647" evidence="4">
    <location>
        <begin position="24"/>
        <end position="385"/>
    </location>
</feature>
<dbReference type="InterPro" id="IPR013806">
    <property type="entry name" value="Kringle-like"/>
</dbReference>
<dbReference type="PANTHER" id="PTHR24261">
    <property type="entry name" value="PLASMINOGEN-RELATED"/>
    <property type="match status" value="1"/>
</dbReference>
<dbReference type="SUPFAM" id="SSF57440">
    <property type="entry name" value="Kringle-like"/>
    <property type="match status" value="4"/>
</dbReference>
<dbReference type="InterPro" id="IPR038178">
    <property type="entry name" value="Kringle_sf"/>
</dbReference>
<dbReference type="InterPro" id="IPR050759">
    <property type="entry name" value="Serine_protease_kringle"/>
</dbReference>
<evidence type="ECO:0000259" key="5">
    <source>
        <dbReference type="PROSITE" id="PS50070"/>
    </source>
</evidence>
<feature type="disulfide bond" evidence="3">
    <location>
        <begin position="114"/>
        <end position="191"/>
    </location>
</feature>
<feature type="disulfide bond" evidence="3">
    <location>
        <begin position="291"/>
        <end position="368"/>
    </location>
</feature>
<feature type="disulfide bond" evidence="3">
    <location>
        <begin position="48"/>
        <end position="87"/>
    </location>
</feature>
<dbReference type="GO" id="GO:0005615">
    <property type="term" value="C:extracellular space"/>
    <property type="evidence" value="ECO:0007669"/>
    <property type="project" value="TreeGrafter"/>
</dbReference>
<accession>A0A6P7LQQ8</accession>
<keyword evidence="1 3" id="KW-0420">Kringle</keyword>
<sequence length="385" mass="43750">MDLHKAVLLLGAVICSGGSTINSQQICASGNGKGYRGTIAETWTGKTCQSWSDQSPHQHKRTTYYYPKGGLESNYCRNPDGMQRPWCYTTDPKTRWEYCLVPRCETFNLPELNCTSGNGKGYRGTIAVTRTGKTCQRWAAQSPHEHERTLENYPNSDLESNYCRNPDDSERPWCYTTDPDTRWQYCLVPSCASGGSTVNSQQICASGNGKGYRGTIAETWTGKTCQSWSDQSPHQHKRTTYYYPKGGLESNYCRNPDGMERPWCYTTDPDTRWQYCLVPRCETLHGPDMFCAFGNGKAYRGTIAETRSGKTCQRWSDQAPHQHERTLENYPHSDLESNYCRNPDGSDAPWCYTTDPCTRWEYCHVSDCKNPQGPESVPVTPRDFK</sequence>
<keyword evidence="4" id="KW-0732">Signal</keyword>